<comment type="cofactor">
    <cofactor evidence="1">
        <name>Zn(2+)</name>
        <dbReference type="ChEBI" id="CHEBI:29105"/>
    </cofactor>
</comment>
<keyword evidence="7" id="KW-0732">Signal</keyword>
<evidence type="ECO:0000256" key="4">
    <source>
        <dbReference type="ARBA" id="ARBA00012784"/>
    </source>
</evidence>
<evidence type="ECO:0000313" key="13">
    <source>
        <dbReference type="Proteomes" id="UP000044602"/>
    </source>
</evidence>
<gene>
    <name evidence="11" type="ORF">BN1708_004117</name>
    <name evidence="12" type="ORF">BN1723_006006</name>
</gene>
<dbReference type="EMBL" id="CVQI01033828">
    <property type="protein sequence ID" value="CRK44089.1"/>
    <property type="molecule type" value="Genomic_DNA"/>
</dbReference>
<proteinExistence type="inferred from homology"/>
<evidence type="ECO:0000259" key="10">
    <source>
        <dbReference type="Pfam" id="PF00962"/>
    </source>
</evidence>
<accession>A0A0G4LVS8</accession>
<keyword evidence="8" id="KW-0378">Hydrolase</keyword>
<dbReference type="Proteomes" id="UP000044602">
    <property type="component" value="Unassembled WGS sequence"/>
</dbReference>
<dbReference type="Proteomes" id="UP000045706">
    <property type="component" value="Unassembled WGS sequence"/>
</dbReference>
<evidence type="ECO:0000256" key="5">
    <source>
        <dbReference type="ARBA" id="ARBA00022525"/>
    </source>
</evidence>
<evidence type="ECO:0000256" key="3">
    <source>
        <dbReference type="ARBA" id="ARBA00006083"/>
    </source>
</evidence>
<name>A0A0G4LVS8_VERLO</name>
<evidence type="ECO:0000256" key="7">
    <source>
        <dbReference type="ARBA" id="ARBA00022729"/>
    </source>
</evidence>
<evidence type="ECO:0000256" key="8">
    <source>
        <dbReference type="ARBA" id="ARBA00022801"/>
    </source>
</evidence>
<dbReference type="SUPFAM" id="SSF51556">
    <property type="entry name" value="Metallo-dependent hydrolases"/>
    <property type="match status" value="1"/>
</dbReference>
<dbReference type="GO" id="GO:0006154">
    <property type="term" value="P:adenosine catabolic process"/>
    <property type="evidence" value="ECO:0007669"/>
    <property type="project" value="TreeGrafter"/>
</dbReference>
<keyword evidence="6" id="KW-0479">Metal-binding</keyword>
<comment type="similarity">
    <text evidence="3">Belongs to the metallo-dependent hydrolases superfamily. Adenosine and AMP deaminases family. ADGF subfamily.</text>
</comment>
<dbReference type="PANTHER" id="PTHR11409">
    <property type="entry name" value="ADENOSINE DEAMINASE"/>
    <property type="match status" value="1"/>
</dbReference>
<dbReference type="STRING" id="100787.A0A0G4LVS8"/>
<dbReference type="PANTHER" id="PTHR11409:SF39">
    <property type="entry name" value="ADENOSINE DEAMINASE 2"/>
    <property type="match status" value="1"/>
</dbReference>
<evidence type="ECO:0000313" key="14">
    <source>
        <dbReference type="Proteomes" id="UP000045706"/>
    </source>
</evidence>
<feature type="domain" description="Adenosine deaminase" evidence="10">
    <location>
        <begin position="219"/>
        <end position="506"/>
    </location>
</feature>
<dbReference type="InterPro" id="IPR001365">
    <property type="entry name" value="A_deaminase_dom"/>
</dbReference>
<evidence type="ECO:0000313" key="12">
    <source>
        <dbReference type="EMBL" id="CRK44089.1"/>
    </source>
</evidence>
<evidence type="ECO:0000256" key="2">
    <source>
        <dbReference type="ARBA" id="ARBA00004613"/>
    </source>
</evidence>
<protein>
    <recommendedName>
        <fullName evidence="4">adenosine deaminase</fullName>
        <ecNumber evidence="4">3.5.4.4</ecNumber>
    </recommendedName>
</protein>
<dbReference type="InterPro" id="IPR032466">
    <property type="entry name" value="Metal_Hydrolase"/>
</dbReference>
<comment type="subcellular location">
    <subcellularLocation>
        <location evidence="2">Secreted</location>
    </subcellularLocation>
</comment>
<dbReference type="Pfam" id="PF00962">
    <property type="entry name" value="A_deaminase"/>
    <property type="match status" value="1"/>
</dbReference>
<comment type="catalytic activity">
    <reaction evidence="9">
        <text>adenosine + H2O + H(+) = inosine + NH4(+)</text>
        <dbReference type="Rhea" id="RHEA:24408"/>
        <dbReference type="ChEBI" id="CHEBI:15377"/>
        <dbReference type="ChEBI" id="CHEBI:15378"/>
        <dbReference type="ChEBI" id="CHEBI:16335"/>
        <dbReference type="ChEBI" id="CHEBI:17596"/>
        <dbReference type="ChEBI" id="CHEBI:28938"/>
        <dbReference type="EC" id="3.5.4.4"/>
    </reaction>
</comment>
<organism evidence="11 13">
    <name type="scientific">Verticillium longisporum</name>
    <name type="common">Verticillium dahliae var. longisporum</name>
    <dbReference type="NCBI Taxonomy" id="100787"/>
    <lineage>
        <taxon>Eukaryota</taxon>
        <taxon>Fungi</taxon>
        <taxon>Dikarya</taxon>
        <taxon>Ascomycota</taxon>
        <taxon>Pezizomycotina</taxon>
        <taxon>Sordariomycetes</taxon>
        <taxon>Hypocreomycetidae</taxon>
        <taxon>Glomerellales</taxon>
        <taxon>Plectosphaerellaceae</taxon>
        <taxon>Verticillium</taxon>
    </lineage>
</organism>
<keyword evidence="13" id="KW-1185">Reference proteome</keyword>
<evidence type="ECO:0000256" key="9">
    <source>
        <dbReference type="ARBA" id="ARBA00047764"/>
    </source>
</evidence>
<dbReference type="FunFam" id="3.20.20.140:FF:000017">
    <property type="entry name" value="Adenosine deaminase 2"/>
    <property type="match status" value="1"/>
</dbReference>
<sequence>MAANQNHEFTECSVPAAAMDQYLSQRQHMIDKEHSLRHDHAFRQRASPLAKRAARIVQNVRERELKTVWKHETRNDIFGGMSFSRARDTIHQTTLWKIVQRLPKGSLLHAHFEAMVDMPWLVDEAFKYPGLAIFSDKPLVDEHARASAFIEFQYVPDLASEVHHQLFEADYVPGSYVPLRQAARDFPGGDAAFKAYLLSRITITDEESTEYHSGIDDVWQKFASIFPVLNGIVFYEPIFRTMLRRTLEHLLLDGIQYIDLRIAFLFKWTRQSGEPGHVEDLIRTFQDVLESFQAAPEGRKLWGGRIIWTTLRSMPPAAIEASMKQCMALKKKYPAVIAGFDLVGQEGLGHTLLHHLPQLLWFRAACDGQGLDLPFFFHAGEVLGDGDAHDLNVVDAVLLGTKRIGHGYSLHKHPETMRRVRERGICVEVCPISNETLRLNASIMGHPLPAMLAHGVPTVLANDDPGVLGHGVTGSSHDFYQVIQAFQNVGLEGLGDIAETSVWFSAFHDGQGGPEAIGYEQGSPDGVRRRCVEDWRRQWEEFCSWVVAEYGEEWENTNQ</sequence>
<evidence type="ECO:0000256" key="1">
    <source>
        <dbReference type="ARBA" id="ARBA00001947"/>
    </source>
</evidence>
<evidence type="ECO:0000256" key="6">
    <source>
        <dbReference type="ARBA" id="ARBA00022723"/>
    </source>
</evidence>
<dbReference type="EMBL" id="CVQH01020001">
    <property type="protein sequence ID" value="CRK26084.1"/>
    <property type="molecule type" value="Genomic_DNA"/>
</dbReference>
<dbReference type="GO" id="GO:0004000">
    <property type="term" value="F:adenosine deaminase activity"/>
    <property type="evidence" value="ECO:0007669"/>
    <property type="project" value="TreeGrafter"/>
</dbReference>
<dbReference type="EC" id="3.5.4.4" evidence="4"/>
<reference evidence="13 14" key="1">
    <citation type="submission" date="2015-05" db="EMBL/GenBank/DDBJ databases">
        <authorList>
            <person name="Fogelqvist Johan"/>
        </authorList>
    </citation>
    <scope>NUCLEOTIDE SEQUENCE [LARGE SCALE GENOMIC DNA]</scope>
    <source>
        <strain evidence="11">VL1</strain>
        <strain evidence="12">VL2</strain>
    </source>
</reference>
<dbReference type="GO" id="GO:0005576">
    <property type="term" value="C:extracellular region"/>
    <property type="evidence" value="ECO:0007669"/>
    <property type="project" value="UniProtKB-SubCell"/>
</dbReference>
<dbReference type="AlphaFoldDB" id="A0A0G4LVS8"/>
<dbReference type="GO" id="GO:0046872">
    <property type="term" value="F:metal ion binding"/>
    <property type="evidence" value="ECO:0007669"/>
    <property type="project" value="UniProtKB-KW"/>
</dbReference>
<evidence type="ECO:0000313" key="11">
    <source>
        <dbReference type="EMBL" id="CRK26084.1"/>
    </source>
</evidence>
<dbReference type="InterPro" id="IPR006330">
    <property type="entry name" value="Ado/ade_deaminase"/>
</dbReference>
<keyword evidence="5" id="KW-0964">Secreted</keyword>
<dbReference type="GO" id="GO:0046103">
    <property type="term" value="P:inosine biosynthetic process"/>
    <property type="evidence" value="ECO:0007669"/>
    <property type="project" value="TreeGrafter"/>
</dbReference>
<dbReference type="Gene3D" id="3.20.20.140">
    <property type="entry name" value="Metal-dependent hydrolases"/>
    <property type="match status" value="1"/>
</dbReference>